<dbReference type="Pfam" id="PF08021">
    <property type="entry name" value="FAD_binding_9"/>
    <property type="match status" value="1"/>
</dbReference>
<dbReference type="InParanoid" id="A0A7L4YP70"/>
<dbReference type="EMBL" id="CP047156">
    <property type="protein sequence ID" value="QHC00357.1"/>
    <property type="molecule type" value="Genomic_DNA"/>
</dbReference>
<dbReference type="Proteomes" id="UP000463857">
    <property type="component" value="Chromosome"/>
</dbReference>
<gene>
    <name evidence="2" type="ORF">EK0264_08735</name>
</gene>
<dbReference type="InterPro" id="IPR039261">
    <property type="entry name" value="FNR_nucleotide-bd"/>
</dbReference>
<dbReference type="PANTHER" id="PTHR30157">
    <property type="entry name" value="FERRIC REDUCTASE, NADPH-DEPENDENT"/>
    <property type="match status" value="1"/>
</dbReference>
<reference evidence="2 3" key="1">
    <citation type="journal article" date="2018" name="Int. J. Syst. Evol. Microbiol.">
        <title>Epidermidibacterium keratini gen. nov., sp. nov., a member of the family Sporichthyaceae, isolated from keratin epidermis.</title>
        <authorList>
            <person name="Lee D.G."/>
            <person name="Trujillo M.E."/>
            <person name="Kang S."/>
            <person name="Nam J.J."/>
            <person name="Kim Y.J."/>
        </authorList>
    </citation>
    <scope>NUCLEOTIDE SEQUENCE [LARGE SCALE GENOMIC DNA]</scope>
    <source>
        <strain evidence="2 3">EPI-7</strain>
    </source>
</reference>
<sequence>MSAMLPFDVEVREVNRLSENFVRITFCGAELDRFGVHGPTYDLRVKVMVPGVGPGPDYKQLLQSPTWYSEWKQLDPDTRGYMRTYTAREYRAGADPQLDVDFVMHLGDSAGPASAWASQAAVGDRLTLIGAHRDHPAGRAAIEWRAQPGQRVLIAGDETAVPAICAIVETLAPDTVGDVVVEVPSADDIQTLRAPAGVGVRWLARDGAAHGSLLSGAVRKIVRPAAADAPVQVDDEGDEMLWESAEVDAAATGTPYAWIAGESSSVKAIRRYLVGECGWDRKSVSFMGYWRRGHSESI</sequence>
<name>A0A7L4YP70_9ACTN</name>
<dbReference type="OrthoDB" id="3291337at2"/>
<dbReference type="InterPro" id="IPR017927">
    <property type="entry name" value="FAD-bd_FR_type"/>
</dbReference>
<organism evidence="2 3">
    <name type="scientific">Epidermidibacterium keratini</name>
    <dbReference type="NCBI Taxonomy" id="1891644"/>
    <lineage>
        <taxon>Bacteria</taxon>
        <taxon>Bacillati</taxon>
        <taxon>Actinomycetota</taxon>
        <taxon>Actinomycetes</taxon>
        <taxon>Sporichthyales</taxon>
        <taxon>Sporichthyaceae</taxon>
        <taxon>Epidermidibacterium</taxon>
    </lineage>
</organism>
<dbReference type="KEGG" id="eke:EK0264_08735"/>
<dbReference type="RefSeq" id="WP_159544760.1">
    <property type="nucleotide sequence ID" value="NZ_CP047156.1"/>
</dbReference>
<proteinExistence type="predicted"/>
<dbReference type="SUPFAM" id="SSF63380">
    <property type="entry name" value="Riboflavin synthase domain-like"/>
    <property type="match status" value="1"/>
</dbReference>
<dbReference type="InterPro" id="IPR007037">
    <property type="entry name" value="SIP_rossman_dom"/>
</dbReference>
<keyword evidence="3" id="KW-1185">Reference proteome</keyword>
<dbReference type="InterPro" id="IPR039374">
    <property type="entry name" value="SIP_fam"/>
</dbReference>
<evidence type="ECO:0000313" key="2">
    <source>
        <dbReference type="EMBL" id="QHC00357.1"/>
    </source>
</evidence>
<evidence type="ECO:0000259" key="1">
    <source>
        <dbReference type="PROSITE" id="PS51384"/>
    </source>
</evidence>
<accession>A0A7L4YP70</accession>
<dbReference type="PANTHER" id="PTHR30157:SF0">
    <property type="entry name" value="NADPH-DEPENDENT FERRIC-CHELATE REDUCTASE"/>
    <property type="match status" value="1"/>
</dbReference>
<dbReference type="PROSITE" id="PS51384">
    <property type="entry name" value="FAD_FR"/>
    <property type="match status" value="1"/>
</dbReference>
<dbReference type="Pfam" id="PF04954">
    <property type="entry name" value="SIP"/>
    <property type="match status" value="1"/>
</dbReference>
<evidence type="ECO:0000313" key="3">
    <source>
        <dbReference type="Proteomes" id="UP000463857"/>
    </source>
</evidence>
<dbReference type="Gene3D" id="3.40.50.80">
    <property type="entry name" value="Nucleotide-binding domain of ferredoxin-NADP reductase (FNR) module"/>
    <property type="match status" value="1"/>
</dbReference>
<feature type="domain" description="FAD-binding FR-type" evidence="1">
    <location>
        <begin position="4"/>
        <end position="143"/>
    </location>
</feature>
<dbReference type="InterPro" id="IPR017938">
    <property type="entry name" value="Riboflavin_synthase-like_b-brl"/>
</dbReference>
<dbReference type="AlphaFoldDB" id="A0A7L4YP70"/>
<dbReference type="GO" id="GO:0016491">
    <property type="term" value="F:oxidoreductase activity"/>
    <property type="evidence" value="ECO:0007669"/>
    <property type="project" value="InterPro"/>
</dbReference>
<protein>
    <submittedName>
        <fullName evidence="2">SIP domain-containing protein</fullName>
    </submittedName>
</protein>
<dbReference type="CDD" id="cd06193">
    <property type="entry name" value="siderophore_interacting"/>
    <property type="match status" value="1"/>
</dbReference>
<dbReference type="Gene3D" id="2.40.30.10">
    <property type="entry name" value="Translation factors"/>
    <property type="match status" value="1"/>
</dbReference>
<dbReference type="InterPro" id="IPR013113">
    <property type="entry name" value="SIP_FAD-bd"/>
</dbReference>